<feature type="compositionally biased region" description="Low complexity" evidence="1">
    <location>
        <begin position="372"/>
        <end position="387"/>
    </location>
</feature>
<dbReference type="InterPro" id="IPR023606">
    <property type="entry name" value="CoA-Trfase_III_dom_1_sf"/>
</dbReference>
<gene>
    <name evidence="3" type="ORF">I7412_31660</name>
</gene>
<dbReference type="InterPro" id="IPR050509">
    <property type="entry name" value="CoA-transferase_III"/>
</dbReference>
<dbReference type="Gene3D" id="3.30.1540.10">
    <property type="entry name" value="formyl-coa transferase, domain 3"/>
    <property type="match status" value="2"/>
</dbReference>
<dbReference type="SUPFAM" id="SSF89796">
    <property type="entry name" value="CoA-transferase family III (CaiB/BaiF)"/>
    <property type="match status" value="2"/>
</dbReference>
<sequence length="799" mass="83150">MTAPAPSATDATGPGEPLAGLRVVEVAFGISAVGAGLAASLPGALLRDFGAKVRRVCSARRSALDAGVEFGRVWDRGKEIVEVDETGDDAPATVATLAHAADVVFLAGPEESIERRGIGCADLLRANPRLVAVRIRPSVTALGDLPDLELLLAARVGLLTQIRGHRTGPKFADLTVAAAGAGLAATAGALALLYERAATGRGGWAETSLADGLQAILPMIIGRVENMSPSTTLLWKEQGPSESLAYRCADGEYVQLWFGAKGAYEAFLERMGDPPSPKGYNDDMFTGAMAERSARWAARFATQDRAHWLAELAGAPFRCEPVLRPGEALLDDHVRQTGLSVEYDDPRYGRVTALGRIGVVTPVPDPAPNSAPNPALTAEPPTTTAPRGPGGPATPGRLLTGVRVLDLSAYLAGPITPLVLAELGADVVKVEPRSGDVHRSMEPMFAAGQRGKRAVAVDLKAPGAARVLDALFRWSDVVHHNSRVGLAERLGYGEPTVRAANPRVVYSHASGFGATGPRAKLAANDHLMQALSGVEAAQGGARRPPTFLVWGAIDVASGWVSACAVLAGLYARRVAGGAGQSVATSLLGTALLLKSGAFVAGDTLVAGPVLDDEQTGYGAAYRIYQAGDGAWFALAVPDAVAWDRLRAVVDAPGLPEAPPPPRTDRSGAHQPAEDLLSAAFRTDDADSWVTRLRAAGVPVEPVAEVDRTGFVARLVDDPVSRQLGRVASYDWGARGRLDQPGFPLRFGPEPAPGARRAIPGLGEHTAEVLAALGFDDRARASLAADGAIPAEPQPATATV</sequence>
<keyword evidence="4" id="KW-1185">Reference proteome</keyword>
<dbReference type="EMBL" id="JAEACQ010000279">
    <property type="protein sequence ID" value="MBL7631636.1"/>
    <property type="molecule type" value="Genomic_DNA"/>
</dbReference>
<protein>
    <submittedName>
        <fullName evidence="3">CoA transferase</fullName>
    </submittedName>
</protein>
<dbReference type="PANTHER" id="PTHR48228">
    <property type="entry name" value="SUCCINYL-COA--D-CITRAMALATE COA-TRANSFERASE"/>
    <property type="match status" value="1"/>
</dbReference>
<evidence type="ECO:0000256" key="2">
    <source>
        <dbReference type="SAM" id="Phobius"/>
    </source>
</evidence>
<feature type="region of interest" description="Disordered" evidence="1">
    <location>
        <begin position="363"/>
        <end position="395"/>
    </location>
</feature>
<keyword evidence="2" id="KW-0472">Membrane</keyword>
<dbReference type="InterPro" id="IPR003673">
    <property type="entry name" value="CoA-Trfase_fam_III"/>
</dbReference>
<comment type="caution">
    <text evidence="3">The sequence shown here is derived from an EMBL/GenBank/DDBJ whole genome shotgun (WGS) entry which is preliminary data.</text>
</comment>
<dbReference type="Pfam" id="PF02515">
    <property type="entry name" value="CoA_transf_3"/>
    <property type="match status" value="2"/>
</dbReference>
<accession>A0A937UUX1</accession>
<evidence type="ECO:0000256" key="1">
    <source>
        <dbReference type="SAM" id="MobiDB-lite"/>
    </source>
</evidence>
<keyword evidence="2" id="KW-1133">Transmembrane helix</keyword>
<dbReference type="InterPro" id="IPR044855">
    <property type="entry name" value="CoA-Trfase_III_dom3_sf"/>
</dbReference>
<dbReference type="Proteomes" id="UP000604475">
    <property type="component" value="Unassembled WGS sequence"/>
</dbReference>
<dbReference type="AlphaFoldDB" id="A0A937UUX1"/>
<organism evidence="3 4">
    <name type="scientific">Frankia nepalensis</name>
    <dbReference type="NCBI Taxonomy" id="1836974"/>
    <lineage>
        <taxon>Bacteria</taxon>
        <taxon>Bacillati</taxon>
        <taxon>Actinomycetota</taxon>
        <taxon>Actinomycetes</taxon>
        <taxon>Frankiales</taxon>
        <taxon>Frankiaceae</taxon>
        <taxon>Frankia</taxon>
    </lineage>
</organism>
<evidence type="ECO:0000313" key="4">
    <source>
        <dbReference type="Proteomes" id="UP000604475"/>
    </source>
</evidence>
<keyword evidence="2" id="KW-0812">Transmembrane</keyword>
<dbReference type="PANTHER" id="PTHR48228:SF5">
    <property type="entry name" value="ALPHA-METHYLACYL-COA RACEMASE"/>
    <property type="match status" value="1"/>
</dbReference>
<proteinExistence type="predicted"/>
<reference evidence="3" key="1">
    <citation type="submission" date="2020-12" db="EMBL/GenBank/DDBJ databases">
        <title>Genomic characterization of non-nitrogen-fixing Frankia strains.</title>
        <authorList>
            <person name="Carlos-Shanley C."/>
            <person name="Guerra T."/>
            <person name="Hahn D."/>
        </authorList>
    </citation>
    <scope>NUCLEOTIDE SEQUENCE</scope>
    <source>
        <strain evidence="3">CN6</strain>
    </source>
</reference>
<feature type="transmembrane region" description="Helical" evidence="2">
    <location>
        <begin position="26"/>
        <end position="46"/>
    </location>
</feature>
<dbReference type="GO" id="GO:0016740">
    <property type="term" value="F:transferase activity"/>
    <property type="evidence" value="ECO:0007669"/>
    <property type="project" value="UniProtKB-KW"/>
</dbReference>
<name>A0A937UUX1_9ACTN</name>
<feature type="transmembrane region" description="Helical" evidence="2">
    <location>
        <begin position="171"/>
        <end position="194"/>
    </location>
</feature>
<dbReference type="Gene3D" id="3.40.50.10540">
    <property type="entry name" value="Crotonobetainyl-coa:carnitine coa-transferase, domain 1"/>
    <property type="match status" value="2"/>
</dbReference>
<evidence type="ECO:0000313" key="3">
    <source>
        <dbReference type="EMBL" id="MBL7631636.1"/>
    </source>
</evidence>
<keyword evidence="3" id="KW-0808">Transferase</keyword>
<dbReference type="RefSeq" id="WP_203000394.1">
    <property type="nucleotide sequence ID" value="NZ_JADWYU010000191.1"/>
</dbReference>